<accession>A0A318L8H4</accession>
<dbReference type="Proteomes" id="UP000247555">
    <property type="component" value="Unassembled WGS sequence"/>
</dbReference>
<evidence type="ECO:0000313" key="2">
    <source>
        <dbReference type="Proteomes" id="UP000247555"/>
    </source>
</evidence>
<evidence type="ECO:0000313" key="1">
    <source>
        <dbReference type="EMBL" id="PXX81813.1"/>
    </source>
</evidence>
<dbReference type="AlphaFoldDB" id="A0A318L8H4"/>
<dbReference type="OrthoDB" id="9180803at2"/>
<dbReference type="RefSeq" id="WP_110389150.1">
    <property type="nucleotide sequence ID" value="NZ_QJKI01000001.1"/>
</dbReference>
<sequence>MTLSAVQAQTRAANISGASPADRQAAGFAAALAKYARQLDEQTHSLASQIQPAARPAPPTPATLRSDGATEIYDVGTGPMALDIDAYFTPPRPGEQVDLNTLPLLMPTENNLRALSQHIAKRLPDALKAYGIPSAPAYVRYDSMGQPVLPDNYPYADKFKAMLNEQPALSRQLSALNGLTSHLVELRKVEPFQREYAAANTQAEIDAVLKKYSYLFSGQRTYSMITITLSGNGAAVGLSADDKPVFSA</sequence>
<proteinExistence type="predicted"/>
<keyword evidence="2" id="KW-1185">Reference proteome</keyword>
<reference evidence="1 2" key="1">
    <citation type="submission" date="2018-05" db="EMBL/GenBank/DDBJ databases">
        <title>Genomic Encyclopedia of Type Strains, Phase IV (KMG-IV): sequencing the most valuable type-strain genomes for metagenomic binning, comparative biology and taxonomic classification.</title>
        <authorList>
            <person name="Goeker M."/>
        </authorList>
    </citation>
    <scope>NUCLEOTIDE SEQUENCE [LARGE SCALE GENOMIC DNA]</scope>
    <source>
        <strain evidence="1 2">DSM 29661</strain>
    </source>
</reference>
<protein>
    <submittedName>
        <fullName evidence="1">Uncharacterized protein</fullName>
    </submittedName>
</protein>
<dbReference type="EMBL" id="QJKI01000001">
    <property type="protein sequence ID" value="PXX81813.1"/>
    <property type="molecule type" value="Genomic_DNA"/>
</dbReference>
<comment type="caution">
    <text evidence="1">The sequence shown here is derived from an EMBL/GenBank/DDBJ whole genome shotgun (WGS) entry which is preliminary data.</text>
</comment>
<name>A0A318L8H4_9NEIS</name>
<organism evidence="1 2">
    <name type="scientific">Rivihabitans pingtungensis</name>
    <dbReference type="NCBI Taxonomy" id="1054498"/>
    <lineage>
        <taxon>Bacteria</taxon>
        <taxon>Pseudomonadati</taxon>
        <taxon>Pseudomonadota</taxon>
        <taxon>Betaproteobacteria</taxon>
        <taxon>Neisseriales</taxon>
        <taxon>Aquaspirillaceae</taxon>
        <taxon>Rivihabitans</taxon>
    </lineage>
</organism>
<gene>
    <name evidence="1" type="ORF">DFR34_10142</name>
</gene>